<sequence>LRLDLVESKQLLAMATRPTNKNYQKKRVARLDAEVAKGEKVLSVFAKSTGFSTLQISIKDVGEWLNAEKFVKITVKLPGVGKLADEDICCWFTDTSFCLWAIMDGKKHELLIKNLLYEIIPEESYLRHVKGCDEVVATCRKKDFIKWNYLTKTQDGGDL</sequence>
<dbReference type="Proteomes" id="UP001432027">
    <property type="component" value="Unassembled WGS sequence"/>
</dbReference>
<dbReference type="Gene3D" id="2.60.40.790">
    <property type="match status" value="1"/>
</dbReference>
<dbReference type="InterPro" id="IPR007052">
    <property type="entry name" value="CS_dom"/>
</dbReference>
<dbReference type="Pfam" id="PF04969">
    <property type="entry name" value="CS"/>
    <property type="match status" value="1"/>
</dbReference>
<dbReference type="GO" id="GO:0005634">
    <property type="term" value="C:nucleus"/>
    <property type="evidence" value="ECO:0007669"/>
    <property type="project" value="TreeGrafter"/>
</dbReference>
<dbReference type="EMBL" id="BTSX01000001">
    <property type="protein sequence ID" value="GMS81808.1"/>
    <property type="molecule type" value="Genomic_DNA"/>
</dbReference>
<reference evidence="2" key="1">
    <citation type="submission" date="2023-10" db="EMBL/GenBank/DDBJ databases">
        <title>Genome assembly of Pristionchus species.</title>
        <authorList>
            <person name="Yoshida K."/>
            <person name="Sommer R.J."/>
        </authorList>
    </citation>
    <scope>NUCLEOTIDE SEQUENCE</scope>
    <source>
        <strain evidence="2">RS0144</strain>
    </source>
</reference>
<gene>
    <name evidence="2" type="ORF">PENTCL1PPCAC_3983</name>
</gene>
<proteinExistence type="predicted"/>
<comment type="caution">
    <text evidence="2">The sequence shown here is derived from an EMBL/GenBank/DDBJ whole genome shotgun (WGS) entry which is preliminary data.</text>
</comment>
<feature type="non-terminal residue" evidence="2">
    <location>
        <position position="1"/>
    </location>
</feature>
<organism evidence="2 3">
    <name type="scientific">Pristionchus entomophagus</name>
    <dbReference type="NCBI Taxonomy" id="358040"/>
    <lineage>
        <taxon>Eukaryota</taxon>
        <taxon>Metazoa</taxon>
        <taxon>Ecdysozoa</taxon>
        <taxon>Nematoda</taxon>
        <taxon>Chromadorea</taxon>
        <taxon>Rhabditida</taxon>
        <taxon>Rhabditina</taxon>
        <taxon>Diplogasteromorpha</taxon>
        <taxon>Diplogasteroidea</taxon>
        <taxon>Neodiplogasteridae</taxon>
        <taxon>Pristionchus</taxon>
    </lineage>
</organism>
<dbReference type="PANTHER" id="PTHR13164:SF3">
    <property type="entry name" value="CALCYCLIN-BINDING PROTEIN"/>
    <property type="match status" value="1"/>
</dbReference>
<evidence type="ECO:0000313" key="3">
    <source>
        <dbReference type="Proteomes" id="UP001432027"/>
    </source>
</evidence>
<evidence type="ECO:0000259" key="1">
    <source>
        <dbReference type="PROSITE" id="PS51203"/>
    </source>
</evidence>
<feature type="domain" description="CS" evidence="1">
    <location>
        <begin position="57"/>
        <end position="151"/>
    </location>
</feature>
<dbReference type="InterPro" id="IPR008978">
    <property type="entry name" value="HSP20-like_chaperone"/>
</dbReference>
<dbReference type="SUPFAM" id="SSF49764">
    <property type="entry name" value="HSP20-like chaperones"/>
    <property type="match status" value="1"/>
</dbReference>
<keyword evidence="3" id="KW-1185">Reference proteome</keyword>
<dbReference type="PROSITE" id="PS51203">
    <property type="entry name" value="CS"/>
    <property type="match status" value="1"/>
</dbReference>
<dbReference type="AlphaFoldDB" id="A0AAV5SMC8"/>
<dbReference type="InterPro" id="IPR052289">
    <property type="entry name" value="Calcyclin-binding_UBL-bridge"/>
</dbReference>
<protein>
    <recommendedName>
        <fullName evidence="1">CS domain-containing protein</fullName>
    </recommendedName>
</protein>
<dbReference type="PANTHER" id="PTHR13164">
    <property type="entry name" value="CALICYLIN BINDING PROTEIN"/>
    <property type="match status" value="1"/>
</dbReference>
<accession>A0AAV5SMC8</accession>
<evidence type="ECO:0000313" key="2">
    <source>
        <dbReference type="EMBL" id="GMS81808.1"/>
    </source>
</evidence>
<name>A0AAV5SMC8_9BILA</name>